<proteinExistence type="predicted"/>
<organism evidence="2 3">
    <name type="scientific">Kitasatospora nipponensis</name>
    <dbReference type="NCBI Taxonomy" id="258049"/>
    <lineage>
        <taxon>Bacteria</taxon>
        <taxon>Bacillati</taxon>
        <taxon>Actinomycetota</taxon>
        <taxon>Actinomycetes</taxon>
        <taxon>Kitasatosporales</taxon>
        <taxon>Streptomycetaceae</taxon>
        <taxon>Kitasatospora</taxon>
    </lineage>
</organism>
<keyword evidence="3" id="KW-1185">Reference proteome</keyword>
<evidence type="ECO:0000313" key="2">
    <source>
        <dbReference type="EMBL" id="GAA1238623.1"/>
    </source>
</evidence>
<sequence>MLTSVGVSRSAFRSAAAVVGAALLVGGCSSARYPGPQGLPGGRTSTPAPTGTGSAGGALGSLGGTPSDDPTPSPLPTPYGIQLTTWVGPVNTALGQVGKAGSLDSLSTALGTAQQAASAAATGLQGAVPPDSLSDANRKLYVALDQLATDLGQVQSDITASKVCATSSALAETGGVQGLKDVPAALQTLAASGYTTDFAVPQTPQQQHRALDNGAFVREGQDDGNGELTVENGGDADAVLTLTKSGTTAYSFYVVKGKTAKVTGIRDGNYDVYFTGGFDWDAGTKQFTQSCDFTKFDDGLDFTTTSSTYSTWKVSLQPVAGGNATTTQVPPGSFPVP</sequence>
<reference evidence="2 3" key="1">
    <citation type="journal article" date="2019" name="Int. J. Syst. Evol. Microbiol.">
        <title>The Global Catalogue of Microorganisms (GCM) 10K type strain sequencing project: providing services to taxonomists for standard genome sequencing and annotation.</title>
        <authorList>
            <consortium name="The Broad Institute Genomics Platform"/>
            <consortium name="The Broad Institute Genome Sequencing Center for Infectious Disease"/>
            <person name="Wu L."/>
            <person name="Ma J."/>
        </authorList>
    </citation>
    <scope>NUCLEOTIDE SEQUENCE [LARGE SCALE GENOMIC DNA]</scope>
    <source>
        <strain evidence="2 3">JCM 13004</strain>
    </source>
</reference>
<gene>
    <name evidence="2" type="ORF">GCM10009665_31070</name>
</gene>
<feature type="compositionally biased region" description="Gly residues" evidence="1">
    <location>
        <begin position="53"/>
        <end position="63"/>
    </location>
</feature>
<protein>
    <recommendedName>
        <fullName evidence="4">Lipoprotein</fullName>
    </recommendedName>
</protein>
<feature type="compositionally biased region" description="Low complexity" evidence="1">
    <location>
        <begin position="42"/>
        <end position="52"/>
    </location>
</feature>
<dbReference type="Proteomes" id="UP001500037">
    <property type="component" value="Unassembled WGS sequence"/>
</dbReference>
<accession>A0ABN1WA01</accession>
<comment type="caution">
    <text evidence="2">The sequence shown here is derived from an EMBL/GenBank/DDBJ whole genome shotgun (WGS) entry which is preliminary data.</text>
</comment>
<feature type="region of interest" description="Disordered" evidence="1">
    <location>
        <begin position="35"/>
        <end position="79"/>
    </location>
</feature>
<name>A0ABN1WA01_9ACTN</name>
<evidence type="ECO:0000313" key="3">
    <source>
        <dbReference type="Proteomes" id="UP001500037"/>
    </source>
</evidence>
<evidence type="ECO:0000256" key="1">
    <source>
        <dbReference type="SAM" id="MobiDB-lite"/>
    </source>
</evidence>
<evidence type="ECO:0008006" key="4">
    <source>
        <dbReference type="Google" id="ProtNLM"/>
    </source>
</evidence>
<dbReference type="EMBL" id="BAAALF010000046">
    <property type="protein sequence ID" value="GAA1238623.1"/>
    <property type="molecule type" value="Genomic_DNA"/>
</dbReference>